<name>A0ABU8GBP2_9ACTN</name>
<reference evidence="1 2" key="1">
    <citation type="submission" date="2024-03" db="EMBL/GenBank/DDBJ databases">
        <title>First Report of Pectobacterium brasiliscabiei causing potato scab in china.</title>
        <authorList>
            <person name="Handique U."/>
        </authorList>
    </citation>
    <scope>NUCLEOTIDE SEQUENCE [LARGE SCALE GENOMIC DNA]</scope>
    <source>
        <strain evidence="1 2">ZRIMU1503</strain>
    </source>
</reference>
<keyword evidence="2" id="KW-1185">Reference proteome</keyword>
<accession>A0ABU8GBP2</accession>
<sequence length="377" mass="39723">MTVNPRVRSSGRRTPRGPLARLVLGLAVLALLAGAVFAGAALRRWDSGPTEVTLRISGYSDVVALTVPGAPRDGCAFTAKVTTCTTTIPAGEGGRAQVRAGTAKRLPPSVRLLYWGCGEEGGVASCTITGSSRDARVCVSTSDPKDEAARQRCAETIGAPEPEAGAAATRKVTVIPVTPRGNPRPDYTVVEMDRSAEIYGSACTTPPGALVTDIVSCPPNVAGAAMCWIKPEHPRELLCGSPWSKTLYHHMTLDAWDTTLEGLVRAAERPGETAPTAETKPWALELADGTRCQRRQGGPAPTLPGQLSDAYGCGKRGIVVEGPGTPLLDTRSPLWTVRLFGPLTPASPNEPSEDIGELLERENVAVAYYAGRPDPLR</sequence>
<dbReference type="Proteomes" id="UP001365781">
    <property type="component" value="Unassembled WGS sequence"/>
</dbReference>
<dbReference type="RefSeq" id="WP_336540172.1">
    <property type="nucleotide sequence ID" value="NZ_JBBAYL010000013.1"/>
</dbReference>
<comment type="caution">
    <text evidence="1">The sequence shown here is derived from an EMBL/GenBank/DDBJ whole genome shotgun (WGS) entry which is preliminary data.</text>
</comment>
<gene>
    <name evidence="1" type="ORF">WB403_15725</name>
</gene>
<proteinExistence type="predicted"/>
<evidence type="ECO:0000313" key="2">
    <source>
        <dbReference type="Proteomes" id="UP001365781"/>
    </source>
</evidence>
<dbReference type="EMBL" id="JBBAYM010000009">
    <property type="protein sequence ID" value="MEI5610619.1"/>
    <property type="molecule type" value="Genomic_DNA"/>
</dbReference>
<evidence type="ECO:0000313" key="1">
    <source>
        <dbReference type="EMBL" id="MEI5610619.1"/>
    </source>
</evidence>
<protein>
    <submittedName>
        <fullName evidence="1">Uncharacterized protein</fullName>
    </submittedName>
</protein>
<organism evidence="1 2">
    <name type="scientific">Streptomyces brasiliscabiei</name>
    <dbReference type="NCBI Taxonomy" id="2736302"/>
    <lineage>
        <taxon>Bacteria</taxon>
        <taxon>Bacillati</taxon>
        <taxon>Actinomycetota</taxon>
        <taxon>Actinomycetes</taxon>
        <taxon>Kitasatosporales</taxon>
        <taxon>Streptomycetaceae</taxon>
        <taxon>Streptomyces</taxon>
    </lineage>
</organism>